<keyword evidence="1" id="KW-0472">Membrane</keyword>
<proteinExistence type="predicted"/>
<gene>
    <name evidence="2" type="ORF">MCSF7_02806</name>
</gene>
<dbReference type="AlphaFoldDB" id="F9UJA3"/>
<protein>
    <recommendedName>
        <fullName evidence="4">Transmembrane protein</fullName>
    </recommendedName>
</protein>
<keyword evidence="1" id="KW-1133">Transmembrane helix</keyword>
<evidence type="ECO:0000313" key="2">
    <source>
        <dbReference type="EMBL" id="EGV00522.1"/>
    </source>
</evidence>
<accession>F9UJA3</accession>
<keyword evidence="3" id="KW-1185">Reference proteome</keyword>
<feature type="transmembrane region" description="Helical" evidence="1">
    <location>
        <begin position="96"/>
        <end position="116"/>
    </location>
</feature>
<evidence type="ECO:0000313" key="3">
    <source>
        <dbReference type="Proteomes" id="UP000004978"/>
    </source>
</evidence>
<name>F9UJA3_9BACT</name>
<evidence type="ECO:0008006" key="4">
    <source>
        <dbReference type="Google" id="ProtNLM"/>
    </source>
</evidence>
<feature type="transmembrane region" description="Helical" evidence="1">
    <location>
        <begin position="9"/>
        <end position="28"/>
    </location>
</feature>
<feature type="transmembrane region" description="Helical" evidence="1">
    <location>
        <begin position="63"/>
        <end position="84"/>
    </location>
</feature>
<reference evidence="2 3" key="1">
    <citation type="journal article" date="2013" name="Genome Announc.">
        <title>Genome Sequence of Mycoplasma columbinum Strain SF7.</title>
        <authorList>
            <person name="Guo Z."/>
            <person name="Xu X."/>
            <person name="Zheng Q."/>
            <person name="Li T."/>
            <person name="Kuang S."/>
            <person name="Zhang Z."/>
            <person name="Chen Y."/>
            <person name="Lu X."/>
            <person name="Zhou R."/>
            <person name="Bi D."/>
            <person name="Jin H."/>
        </authorList>
    </citation>
    <scope>NUCLEOTIDE SEQUENCE [LARGE SCALE GENOMIC DNA]</scope>
    <source>
        <strain evidence="2 3">SF7</strain>
    </source>
</reference>
<evidence type="ECO:0000256" key="1">
    <source>
        <dbReference type="SAM" id="Phobius"/>
    </source>
</evidence>
<dbReference type="STRING" id="1037410.MCSF7_02806"/>
<keyword evidence="1" id="KW-0812">Transmembrane</keyword>
<comment type="caution">
    <text evidence="2">The sequence shown here is derived from an EMBL/GenBank/DDBJ whole genome shotgun (WGS) entry which is preliminary data.</text>
</comment>
<dbReference type="RefSeq" id="WP_006608369.1">
    <property type="nucleotide sequence ID" value="NZ_AFXA01000004.1"/>
</dbReference>
<organism evidence="2 3">
    <name type="scientific">Mycoplasmopsis columbina SF7</name>
    <dbReference type="NCBI Taxonomy" id="1037410"/>
    <lineage>
        <taxon>Bacteria</taxon>
        <taxon>Bacillati</taxon>
        <taxon>Mycoplasmatota</taxon>
        <taxon>Mycoplasmoidales</taxon>
        <taxon>Metamycoplasmataceae</taxon>
        <taxon>Mycoplasmopsis</taxon>
    </lineage>
</organism>
<dbReference type="Proteomes" id="UP000004978">
    <property type="component" value="Unassembled WGS sequence"/>
</dbReference>
<dbReference type="EMBL" id="AFXA01000004">
    <property type="protein sequence ID" value="EGV00522.1"/>
    <property type="molecule type" value="Genomic_DNA"/>
</dbReference>
<feature type="transmembrane region" description="Helical" evidence="1">
    <location>
        <begin position="136"/>
        <end position="157"/>
    </location>
</feature>
<sequence length="182" mass="21585">MKKTKIIKNIIYALLNILLVISFVFILLPDQFVDYHSAPGEPFITPSYYSFIFYTIDKTVKTYINVTIILVFFYTFIFWIIFYVVLRIINKKNNPILKLVENIISIAFIIALIVIMKHKSNDDNIITELGYNTYEIISWTIGLFMLKNICEIVGYVLSRTKWNYKLFIKQTFKNYKEEVKTN</sequence>